<dbReference type="PANTHER" id="PTHR34949:SF2">
    <property type="entry name" value="OS05G0443700 PROTEIN"/>
    <property type="match status" value="1"/>
</dbReference>
<dbReference type="EMBL" id="VEPZ02001236">
    <property type="protein sequence ID" value="KAE8684841.1"/>
    <property type="molecule type" value="Genomic_DNA"/>
</dbReference>
<organism evidence="2 3">
    <name type="scientific">Hibiscus syriacus</name>
    <name type="common">Rose of Sharon</name>
    <dbReference type="NCBI Taxonomy" id="106335"/>
    <lineage>
        <taxon>Eukaryota</taxon>
        <taxon>Viridiplantae</taxon>
        <taxon>Streptophyta</taxon>
        <taxon>Embryophyta</taxon>
        <taxon>Tracheophyta</taxon>
        <taxon>Spermatophyta</taxon>
        <taxon>Magnoliopsida</taxon>
        <taxon>eudicotyledons</taxon>
        <taxon>Gunneridae</taxon>
        <taxon>Pentapetalae</taxon>
        <taxon>rosids</taxon>
        <taxon>malvids</taxon>
        <taxon>Malvales</taxon>
        <taxon>Malvaceae</taxon>
        <taxon>Malvoideae</taxon>
        <taxon>Hibiscus</taxon>
    </lineage>
</organism>
<keyword evidence="1" id="KW-0812">Transmembrane</keyword>
<sequence>MESIFRLLLHEKVLVQGDDPDLKLLTLTGYHMRDLATILETAKWMDQSAFKKHVISRHKQFIIAIREQINNVEKSLEEMEMGNPMKNSCGNLNEQDRDGLALFLSGEDRNERDIRFDSDDNDSGSLKRFLDPVKASCSTDAGIVANGCGEIKEVNMNGVVDSSHCCDSVKENNLRKVGSHYSIKLGHDPANACNGNAQDRSWDLEAGESKAKCSFHENKLSGSSSRTNLFGFFDNLWNAYGNRVPSSYTKRMKDGEKGHSSLYIDAPRAAWGPHIGLSLALEDCGHRRLHEFLVKAMHQGGLGRVMPDLLIRRSIQMILTVVFVFTLLELFSFLFSNHLRFADILFLL</sequence>
<protein>
    <submittedName>
        <fullName evidence="2">Iron-sulfur cluster biosynthesis family protein isoform 1</fullName>
    </submittedName>
</protein>
<accession>A0A6A2YZ01</accession>
<keyword evidence="3" id="KW-1185">Reference proteome</keyword>
<comment type="caution">
    <text evidence="2">The sequence shown here is derived from an EMBL/GenBank/DDBJ whole genome shotgun (WGS) entry which is preliminary data.</text>
</comment>
<reference evidence="2" key="1">
    <citation type="submission" date="2019-09" db="EMBL/GenBank/DDBJ databases">
        <title>Draft genome information of white flower Hibiscus syriacus.</title>
        <authorList>
            <person name="Kim Y.-M."/>
        </authorList>
    </citation>
    <scope>NUCLEOTIDE SEQUENCE [LARGE SCALE GENOMIC DNA]</scope>
    <source>
        <strain evidence="2">YM2019G1</strain>
    </source>
</reference>
<dbReference type="AlphaFoldDB" id="A0A6A2YZ01"/>
<name>A0A6A2YZ01_HIBSY</name>
<dbReference type="PANTHER" id="PTHR34949">
    <property type="entry name" value="OS05G0443700 PROTEIN"/>
    <property type="match status" value="1"/>
</dbReference>
<dbReference type="Proteomes" id="UP000436088">
    <property type="component" value="Unassembled WGS sequence"/>
</dbReference>
<gene>
    <name evidence="2" type="ORF">F3Y22_tig00111105pilonHSYRG00557</name>
</gene>
<keyword evidence="1" id="KW-1133">Transmembrane helix</keyword>
<keyword evidence="1" id="KW-0472">Membrane</keyword>
<feature type="transmembrane region" description="Helical" evidence="1">
    <location>
        <begin position="314"/>
        <end position="335"/>
    </location>
</feature>
<proteinExistence type="predicted"/>
<evidence type="ECO:0000256" key="1">
    <source>
        <dbReference type="SAM" id="Phobius"/>
    </source>
</evidence>
<evidence type="ECO:0000313" key="2">
    <source>
        <dbReference type="EMBL" id="KAE8684841.1"/>
    </source>
</evidence>
<evidence type="ECO:0000313" key="3">
    <source>
        <dbReference type="Proteomes" id="UP000436088"/>
    </source>
</evidence>